<feature type="compositionally biased region" description="Low complexity" evidence="1">
    <location>
        <begin position="311"/>
        <end position="330"/>
    </location>
</feature>
<dbReference type="EMBL" id="SDEE01001897">
    <property type="protein sequence ID" value="RXW11446.1"/>
    <property type="molecule type" value="Genomic_DNA"/>
</dbReference>
<feature type="region of interest" description="Disordered" evidence="1">
    <location>
        <begin position="91"/>
        <end position="122"/>
    </location>
</feature>
<name>A0A4Q2CZ68_9AGAR</name>
<feature type="region of interest" description="Disordered" evidence="1">
    <location>
        <begin position="311"/>
        <end position="335"/>
    </location>
</feature>
<sequence length="479" mass="51761">MHGAASAVSLDSSSASILRDLQSMVFWGPQSFDKTAAHLTEKYEIMRSLGLSPVHFESPIVAFPVLDLPSTMSRLSLSPVPPQHLSPLFSGDENPILPAFQEPTSAPQSMAIDSGTHPEANPFISQRSEAAASVVSSPRSSEFEFELPSVNQETQNMESAISSPHSSEFDFRLDVSGQQLDENENAGPSSAISSPHSSEFNLGLDVSNQELDKNKNMRPSSAISSPNSGDFEFPLPADKNAQPLSISPNSAEFKLSLPAPNSTQARESPSAISLRSFEFEFPIPRERTPVSDSAISTPHSSEFNFVPDQETGTASAASGLSSGLGSPGPSMVRSKGKAVDPRNWGFIECVVDVEAQVAALRKFEEMQADALRSFDEARKARSARKAKYEAGYDADEDADDDGVDNPEYNMHEYSRMTAFLEDLTATEYMLVVHARTLEAAASTIARKIPGGVYTIRTGHNQDSREQIRGAVEGRGICHS</sequence>
<gene>
    <name evidence="2" type="ORF">EST38_g14408</name>
</gene>
<evidence type="ECO:0000313" key="2">
    <source>
        <dbReference type="EMBL" id="RXW11446.1"/>
    </source>
</evidence>
<reference evidence="2 3" key="1">
    <citation type="submission" date="2019-01" db="EMBL/GenBank/DDBJ databases">
        <title>Draft genome sequence of Psathyrella aberdarensis IHI B618.</title>
        <authorList>
            <person name="Buettner E."/>
            <person name="Kellner H."/>
        </authorList>
    </citation>
    <scope>NUCLEOTIDE SEQUENCE [LARGE SCALE GENOMIC DNA]</scope>
    <source>
        <strain evidence="2 3">IHI B618</strain>
    </source>
</reference>
<accession>A0A4Q2CZ68</accession>
<protein>
    <submittedName>
        <fullName evidence="2">Uncharacterized protein</fullName>
    </submittedName>
</protein>
<feature type="compositionally biased region" description="Low complexity" evidence="1">
    <location>
        <begin position="189"/>
        <end position="198"/>
    </location>
</feature>
<dbReference type="OrthoDB" id="3106846at2759"/>
<evidence type="ECO:0000256" key="1">
    <source>
        <dbReference type="SAM" id="MobiDB-lite"/>
    </source>
</evidence>
<proteinExistence type="predicted"/>
<organism evidence="2 3">
    <name type="scientific">Candolleomyces aberdarensis</name>
    <dbReference type="NCBI Taxonomy" id="2316362"/>
    <lineage>
        <taxon>Eukaryota</taxon>
        <taxon>Fungi</taxon>
        <taxon>Dikarya</taxon>
        <taxon>Basidiomycota</taxon>
        <taxon>Agaricomycotina</taxon>
        <taxon>Agaricomycetes</taxon>
        <taxon>Agaricomycetidae</taxon>
        <taxon>Agaricales</taxon>
        <taxon>Agaricineae</taxon>
        <taxon>Psathyrellaceae</taxon>
        <taxon>Candolleomyces</taxon>
    </lineage>
</organism>
<keyword evidence="3" id="KW-1185">Reference proteome</keyword>
<feature type="region of interest" description="Disordered" evidence="1">
    <location>
        <begin position="180"/>
        <end position="202"/>
    </location>
</feature>
<dbReference type="Proteomes" id="UP000290288">
    <property type="component" value="Unassembled WGS sequence"/>
</dbReference>
<comment type="caution">
    <text evidence="2">The sequence shown here is derived from an EMBL/GenBank/DDBJ whole genome shotgun (WGS) entry which is preliminary data.</text>
</comment>
<dbReference type="AlphaFoldDB" id="A0A4Q2CZ68"/>
<evidence type="ECO:0000313" key="3">
    <source>
        <dbReference type="Proteomes" id="UP000290288"/>
    </source>
</evidence>